<name>A0A2N9AZX3_STRCX</name>
<reference evidence="2" key="1">
    <citation type="submission" date="2017-11" db="EMBL/GenBank/DDBJ databases">
        <authorList>
            <person name="Wibberg D."/>
        </authorList>
    </citation>
    <scope>NUCLEOTIDE SEQUENCE [LARGE SCALE GENOMIC DNA]</scope>
</reference>
<evidence type="ECO:0000313" key="2">
    <source>
        <dbReference type="Proteomes" id="UP000235464"/>
    </source>
</evidence>
<dbReference type="EMBL" id="LT963352">
    <property type="protein sequence ID" value="SOR76629.1"/>
    <property type="molecule type" value="Genomic_DNA"/>
</dbReference>
<dbReference type="AlphaFoldDB" id="A0A2N9AZX3"/>
<dbReference type="NCBIfam" id="NF033546">
    <property type="entry name" value="transpos_IS21"/>
    <property type="match status" value="1"/>
</dbReference>
<dbReference type="PANTHER" id="PTHR35004">
    <property type="entry name" value="TRANSPOSASE RV3428C-RELATED"/>
    <property type="match status" value="1"/>
</dbReference>
<accession>A0A2N9AZX3</accession>
<dbReference type="Proteomes" id="UP000235464">
    <property type="component" value="Chromosome I"/>
</dbReference>
<sequence length="351" mass="39616">MTPPKSKVDLYAAIRRDARVGMSYRALMREYGVGFRTVKAALESVWPEPQKKPRPRGTRLDAYKPLIDQMLRADLDAPCKQRHTVKRIFDRLLDEHGAEAVTYPMVRAYVADRRPQVAVEAGRGVVHAFIPQSHRPGAEAEVDFGDVKVRLAGELVTCFVFAMRLSYSGKAVHRVFASCGQEAFLEGHVHALSVLGGVPTGKVRYDNLRSAVSRVLSSRSRAENERWTAFRSHYGIDAAYCLPGIEGAHEKGGVEGQIGWFRRNHMVPVPEVVSLAQLNAMIEQRDEEDEQRRIGSRPRPVSEYFAVERPLLQPLPDEPFETGRLFSLRVDRFSQISVRTNRYSVPVCRYG</sequence>
<protein>
    <submittedName>
        <fullName evidence="1">Transposase</fullName>
    </submittedName>
</protein>
<evidence type="ECO:0000313" key="1">
    <source>
        <dbReference type="EMBL" id="SOR76629.1"/>
    </source>
</evidence>
<proteinExistence type="predicted"/>
<keyword evidence="2" id="KW-1185">Reference proteome</keyword>
<gene>
    <name evidence="1" type="ORF">SCNRRL3882_0112</name>
</gene>
<organism evidence="1 2">
    <name type="scientific">Streptomyces chartreusis NRRL 3882</name>
    <dbReference type="NCBI Taxonomy" id="1079985"/>
    <lineage>
        <taxon>Bacteria</taxon>
        <taxon>Bacillati</taxon>
        <taxon>Actinomycetota</taxon>
        <taxon>Actinomycetes</taxon>
        <taxon>Kitasatosporales</taxon>
        <taxon>Streptomycetaceae</taxon>
        <taxon>Streptomyces</taxon>
    </lineage>
</organism>
<dbReference type="PANTHER" id="PTHR35004:SF8">
    <property type="entry name" value="TRANSPOSASE RV3428C-RELATED"/>
    <property type="match status" value="1"/>
</dbReference>